<evidence type="ECO:0000313" key="3">
    <source>
        <dbReference type="EMBL" id="KAH6656422.1"/>
    </source>
</evidence>
<dbReference type="PANTHER" id="PTHR43669:SF4">
    <property type="entry name" value="SHORT-CHAIN DEHYDROGENASE"/>
    <property type="match status" value="1"/>
</dbReference>
<dbReference type="RefSeq" id="XP_045960656.1">
    <property type="nucleotide sequence ID" value="XM_046095135.1"/>
</dbReference>
<dbReference type="Gene3D" id="3.40.50.720">
    <property type="entry name" value="NAD(P)-binding Rossmann-like Domain"/>
    <property type="match status" value="1"/>
</dbReference>
<keyword evidence="4" id="KW-1185">Reference proteome</keyword>
<dbReference type="Pfam" id="PF00106">
    <property type="entry name" value="adh_short"/>
    <property type="match status" value="1"/>
</dbReference>
<dbReference type="AlphaFoldDB" id="A0A9P8UQU2"/>
<dbReference type="GO" id="GO:0016491">
    <property type="term" value="F:oxidoreductase activity"/>
    <property type="evidence" value="ECO:0007669"/>
    <property type="project" value="UniProtKB-KW"/>
</dbReference>
<gene>
    <name evidence="3" type="ORF">BKA67DRAFT_155054</name>
</gene>
<dbReference type="EMBL" id="JAGPXC010000002">
    <property type="protein sequence ID" value="KAH6656422.1"/>
    <property type="molecule type" value="Genomic_DNA"/>
</dbReference>
<evidence type="ECO:0000256" key="1">
    <source>
        <dbReference type="ARBA" id="ARBA00006484"/>
    </source>
</evidence>
<evidence type="ECO:0000313" key="4">
    <source>
        <dbReference type="Proteomes" id="UP000758603"/>
    </source>
</evidence>
<reference evidence="3" key="1">
    <citation type="journal article" date="2021" name="Nat. Commun.">
        <title>Genetic determinants of endophytism in the Arabidopsis root mycobiome.</title>
        <authorList>
            <person name="Mesny F."/>
            <person name="Miyauchi S."/>
            <person name="Thiergart T."/>
            <person name="Pickel B."/>
            <person name="Atanasova L."/>
            <person name="Karlsson M."/>
            <person name="Huettel B."/>
            <person name="Barry K.W."/>
            <person name="Haridas S."/>
            <person name="Chen C."/>
            <person name="Bauer D."/>
            <person name="Andreopoulos W."/>
            <person name="Pangilinan J."/>
            <person name="LaButti K."/>
            <person name="Riley R."/>
            <person name="Lipzen A."/>
            <person name="Clum A."/>
            <person name="Drula E."/>
            <person name="Henrissat B."/>
            <person name="Kohler A."/>
            <person name="Grigoriev I.V."/>
            <person name="Martin F.M."/>
            <person name="Hacquard S."/>
        </authorList>
    </citation>
    <scope>NUCLEOTIDE SEQUENCE</scope>
    <source>
        <strain evidence="3">MPI-SDFR-AT-0073</strain>
    </source>
</reference>
<name>A0A9P8UQU2_9PEZI</name>
<protein>
    <submittedName>
        <fullName evidence="3">Uncharacterized protein</fullName>
    </submittedName>
</protein>
<accession>A0A9P8UQU2</accession>
<sequence length="220" mass="23712">MSTVLIIGAGPNIGLATAKAFASAGYKVALASRSKITDAYKHFPFDAAKPDTVHQLFEGVRKEVGDPKVVIYNAAAWTQTPPETPFALSLDEYRKSSDVNTTSVFVAAKEAVDGFARTGPGSTFIFTGNLLNVRPGPRSVAFGIGKAGSANLIKAASTSFDGKGYKFYYVDERKSDGANVYPTGAEAHANTFLELARDDKQRAWQYTFVDGKGYVDFNER</sequence>
<dbReference type="GeneID" id="70124028"/>
<comment type="similarity">
    <text evidence="1">Belongs to the short-chain dehydrogenases/reductases (SDR) family.</text>
</comment>
<dbReference type="PANTHER" id="PTHR43669">
    <property type="entry name" value="5-KETO-D-GLUCONATE 5-REDUCTASE"/>
    <property type="match status" value="1"/>
</dbReference>
<evidence type="ECO:0000256" key="2">
    <source>
        <dbReference type="ARBA" id="ARBA00023002"/>
    </source>
</evidence>
<keyword evidence="2" id="KW-0560">Oxidoreductase</keyword>
<dbReference type="InterPro" id="IPR002347">
    <property type="entry name" value="SDR_fam"/>
</dbReference>
<organism evidence="3 4">
    <name type="scientific">Truncatella angustata</name>
    <dbReference type="NCBI Taxonomy" id="152316"/>
    <lineage>
        <taxon>Eukaryota</taxon>
        <taxon>Fungi</taxon>
        <taxon>Dikarya</taxon>
        <taxon>Ascomycota</taxon>
        <taxon>Pezizomycotina</taxon>
        <taxon>Sordariomycetes</taxon>
        <taxon>Xylariomycetidae</taxon>
        <taxon>Amphisphaeriales</taxon>
        <taxon>Sporocadaceae</taxon>
        <taxon>Truncatella</taxon>
    </lineage>
</organism>
<dbReference type="SUPFAM" id="SSF51735">
    <property type="entry name" value="NAD(P)-binding Rossmann-fold domains"/>
    <property type="match status" value="1"/>
</dbReference>
<comment type="caution">
    <text evidence="3">The sequence shown here is derived from an EMBL/GenBank/DDBJ whole genome shotgun (WGS) entry which is preliminary data.</text>
</comment>
<dbReference type="OrthoDB" id="5336600at2759"/>
<dbReference type="Proteomes" id="UP000758603">
    <property type="component" value="Unassembled WGS sequence"/>
</dbReference>
<dbReference type="InterPro" id="IPR036291">
    <property type="entry name" value="NAD(P)-bd_dom_sf"/>
</dbReference>
<proteinExistence type="inferred from homology"/>